<name>A0A0F8Y8Y2_9ZZZZ</name>
<protein>
    <submittedName>
        <fullName evidence="1">Uncharacterized protein</fullName>
    </submittedName>
</protein>
<evidence type="ECO:0000313" key="1">
    <source>
        <dbReference type="EMBL" id="KKK77833.1"/>
    </source>
</evidence>
<accession>A0A0F8Y8Y2</accession>
<gene>
    <name evidence="1" type="ORF">LCGC14_2849610</name>
</gene>
<organism evidence="1">
    <name type="scientific">marine sediment metagenome</name>
    <dbReference type="NCBI Taxonomy" id="412755"/>
    <lineage>
        <taxon>unclassified sequences</taxon>
        <taxon>metagenomes</taxon>
        <taxon>ecological metagenomes</taxon>
    </lineage>
</organism>
<proteinExistence type="predicted"/>
<sequence>MNSYIVEFKDGTSSQTYAETEKEAVKFTTEFTNKGERPTKVRLIKTGV</sequence>
<dbReference type="EMBL" id="LAZR01054762">
    <property type="protein sequence ID" value="KKK77833.1"/>
    <property type="molecule type" value="Genomic_DNA"/>
</dbReference>
<dbReference type="AlphaFoldDB" id="A0A0F8Y8Y2"/>
<comment type="caution">
    <text evidence="1">The sequence shown here is derived from an EMBL/GenBank/DDBJ whole genome shotgun (WGS) entry which is preliminary data.</text>
</comment>
<reference evidence="1" key="1">
    <citation type="journal article" date="2015" name="Nature">
        <title>Complex archaea that bridge the gap between prokaryotes and eukaryotes.</title>
        <authorList>
            <person name="Spang A."/>
            <person name="Saw J.H."/>
            <person name="Jorgensen S.L."/>
            <person name="Zaremba-Niedzwiedzka K."/>
            <person name="Martijn J."/>
            <person name="Lind A.E."/>
            <person name="van Eijk R."/>
            <person name="Schleper C."/>
            <person name="Guy L."/>
            <person name="Ettema T.J."/>
        </authorList>
    </citation>
    <scope>NUCLEOTIDE SEQUENCE</scope>
</reference>